<organism evidence="2 3">
    <name type="scientific">Byssothecium circinans</name>
    <dbReference type="NCBI Taxonomy" id="147558"/>
    <lineage>
        <taxon>Eukaryota</taxon>
        <taxon>Fungi</taxon>
        <taxon>Dikarya</taxon>
        <taxon>Ascomycota</taxon>
        <taxon>Pezizomycotina</taxon>
        <taxon>Dothideomycetes</taxon>
        <taxon>Pleosporomycetidae</taxon>
        <taxon>Pleosporales</taxon>
        <taxon>Massarineae</taxon>
        <taxon>Massarinaceae</taxon>
        <taxon>Byssothecium</taxon>
    </lineage>
</organism>
<gene>
    <name evidence="2" type="ORF">CC80DRAFT_321034</name>
</gene>
<feature type="region of interest" description="Disordered" evidence="1">
    <location>
        <begin position="1"/>
        <end position="25"/>
    </location>
</feature>
<proteinExistence type="predicted"/>
<keyword evidence="3" id="KW-1185">Reference proteome</keyword>
<evidence type="ECO:0000313" key="2">
    <source>
        <dbReference type="EMBL" id="KAF1959133.1"/>
    </source>
</evidence>
<protein>
    <submittedName>
        <fullName evidence="2">Uncharacterized protein</fullName>
    </submittedName>
</protein>
<evidence type="ECO:0000313" key="3">
    <source>
        <dbReference type="Proteomes" id="UP000800035"/>
    </source>
</evidence>
<reference evidence="2" key="1">
    <citation type="journal article" date="2020" name="Stud. Mycol.">
        <title>101 Dothideomycetes genomes: a test case for predicting lifestyles and emergence of pathogens.</title>
        <authorList>
            <person name="Haridas S."/>
            <person name="Albert R."/>
            <person name="Binder M."/>
            <person name="Bloem J."/>
            <person name="Labutti K."/>
            <person name="Salamov A."/>
            <person name="Andreopoulos B."/>
            <person name="Baker S."/>
            <person name="Barry K."/>
            <person name="Bills G."/>
            <person name="Bluhm B."/>
            <person name="Cannon C."/>
            <person name="Castanera R."/>
            <person name="Culley D."/>
            <person name="Daum C."/>
            <person name="Ezra D."/>
            <person name="Gonzalez J."/>
            <person name="Henrissat B."/>
            <person name="Kuo A."/>
            <person name="Liang C."/>
            <person name="Lipzen A."/>
            <person name="Lutzoni F."/>
            <person name="Magnuson J."/>
            <person name="Mondo S."/>
            <person name="Nolan M."/>
            <person name="Ohm R."/>
            <person name="Pangilinan J."/>
            <person name="Park H.-J."/>
            <person name="Ramirez L."/>
            <person name="Alfaro M."/>
            <person name="Sun H."/>
            <person name="Tritt A."/>
            <person name="Yoshinaga Y."/>
            <person name="Zwiers L.-H."/>
            <person name="Turgeon B."/>
            <person name="Goodwin S."/>
            <person name="Spatafora J."/>
            <person name="Crous P."/>
            <person name="Grigoriev I."/>
        </authorList>
    </citation>
    <scope>NUCLEOTIDE SEQUENCE</scope>
    <source>
        <strain evidence="2">CBS 675.92</strain>
    </source>
</reference>
<name>A0A6A5U1U9_9PLEO</name>
<evidence type="ECO:0000256" key="1">
    <source>
        <dbReference type="SAM" id="MobiDB-lite"/>
    </source>
</evidence>
<feature type="compositionally biased region" description="Pro residues" evidence="1">
    <location>
        <begin position="1"/>
        <end position="10"/>
    </location>
</feature>
<dbReference type="Proteomes" id="UP000800035">
    <property type="component" value="Unassembled WGS sequence"/>
</dbReference>
<dbReference type="OrthoDB" id="5428055at2759"/>
<dbReference type="EMBL" id="ML976985">
    <property type="protein sequence ID" value="KAF1959133.1"/>
    <property type="molecule type" value="Genomic_DNA"/>
</dbReference>
<sequence>MAAPPLPIPPLAQSKGHNESNKSGVTSSWSYRNYPAGGSSVLSYETKDANKPFYGSPVSNRINFSAFINSMDNPSFAYFSLIREYASRPLQGYALHYESLYRALVSQTADEEKLCRVSTVEFLPHGTRSKTFDNYEEFKTYLDIESRTDAPSKQRRLFILEDLPVRYVCMLGSRFRIHPTVFARHFSTEDSSTTSNTLTTFPSCDKEHTVDGLRYETDDEDEDGIETDDAKRRFTLRYPIVMPHIPNKQHPDPKICPPWFKPSYRRTDHSAYPNFIVERVLSTPTRYDQWDSRGGIAELEGQVTYWSQALNSGDWNGEFFVSHVGL</sequence>
<dbReference type="AlphaFoldDB" id="A0A6A5U1U9"/>
<accession>A0A6A5U1U9</accession>